<evidence type="ECO:0000256" key="1">
    <source>
        <dbReference type="SAM" id="Phobius"/>
    </source>
</evidence>
<dbReference type="InterPro" id="IPR036514">
    <property type="entry name" value="SGNH_hydro_sf"/>
</dbReference>
<dbReference type="Gene3D" id="3.40.50.1110">
    <property type="entry name" value="SGNH hydrolase"/>
    <property type="match status" value="1"/>
</dbReference>
<dbReference type="Proteomes" id="UP000272428">
    <property type="component" value="Unassembled WGS sequence"/>
</dbReference>
<proteinExistence type="predicted"/>
<accession>A0A495S9T8</accession>
<keyword evidence="1" id="KW-0812">Transmembrane</keyword>
<dbReference type="SUPFAM" id="SSF52266">
    <property type="entry name" value="SGNH hydrolase"/>
    <property type="match status" value="1"/>
</dbReference>
<comment type="caution">
    <text evidence="2">The sequence shown here is derived from an EMBL/GenBank/DDBJ whole genome shotgun (WGS) entry which is preliminary data.</text>
</comment>
<organism evidence="2 3">
    <name type="scientific">Chryseobacterium defluvii</name>
    <dbReference type="NCBI Taxonomy" id="160396"/>
    <lineage>
        <taxon>Bacteria</taxon>
        <taxon>Pseudomonadati</taxon>
        <taxon>Bacteroidota</taxon>
        <taxon>Flavobacteriia</taxon>
        <taxon>Flavobacteriales</taxon>
        <taxon>Weeksellaceae</taxon>
        <taxon>Chryseobacterium group</taxon>
        <taxon>Chryseobacterium</taxon>
    </lineage>
</organism>
<keyword evidence="3" id="KW-1185">Reference proteome</keyword>
<evidence type="ECO:0008006" key="4">
    <source>
        <dbReference type="Google" id="ProtNLM"/>
    </source>
</evidence>
<dbReference type="OrthoDB" id="1433719at2"/>
<name>A0A495S9T8_9FLAO</name>
<sequence>MNNSDMKKFLFKISLYIIGIVAVLFFLGTYADGNTDDNYRHFTGPKPSNMILGDSRGVQAVVPDILDGKLGNRKFNNFAFNITESPYGKVYFEAIKKKLDPDTKGGIFILTVDPWNLSADKNIKNEEDFYENKSALANMHFYDLDPNYEYLIKNYPRSWFNIYKDREETAKSNTYVHKNGWMEVTVNTHPDTIAKREEKKIKEYTDFVRSQKISQDRINALKDIIEYLKTKGSVYLVRIPASQKIMDIERSYSPDFSEKINQISKKHGVVFFDFSSKADEYMYTDGNHMYKESGKVFTAQIADSILASRKN</sequence>
<evidence type="ECO:0000313" key="2">
    <source>
        <dbReference type="EMBL" id="RKS96271.1"/>
    </source>
</evidence>
<feature type="transmembrane region" description="Helical" evidence="1">
    <location>
        <begin position="9"/>
        <end position="31"/>
    </location>
</feature>
<reference evidence="2 3" key="1">
    <citation type="submission" date="2018-10" db="EMBL/GenBank/DDBJ databases">
        <title>Genomic Encyclopedia of Archaeal and Bacterial Type Strains, Phase II (KMG-II): from individual species to whole genera.</title>
        <authorList>
            <person name="Goeker M."/>
        </authorList>
    </citation>
    <scope>NUCLEOTIDE SEQUENCE [LARGE SCALE GENOMIC DNA]</scope>
    <source>
        <strain evidence="2 3">DSM 14219</strain>
    </source>
</reference>
<dbReference type="GO" id="GO:0016788">
    <property type="term" value="F:hydrolase activity, acting on ester bonds"/>
    <property type="evidence" value="ECO:0007669"/>
    <property type="project" value="UniProtKB-ARBA"/>
</dbReference>
<dbReference type="AlphaFoldDB" id="A0A495S9T8"/>
<keyword evidence="1" id="KW-0472">Membrane</keyword>
<keyword evidence="1" id="KW-1133">Transmembrane helix</keyword>
<gene>
    <name evidence="2" type="ORF">BCF58_2694</name>
</gene>
<protein>
    <recommendedName>
        <fullName evidence="4">D-alanine transfer protein</fullName>
    </recommendedName>
</protein>
<dbReference type="EMBL" id="RBXB01000003">
    <property type="protein sequence ID" value="RKS96271.1"/>
    <property type="molecule type" value="Genomic_DNA"/>
</dbReference>
<evidence type="ECO:0000313" key="3">
    <source>
        <dbReference type="Proteomes" id="UP000272428"/>
    </source>
</evidence>